<evidence type="ECO:0000313" key="1">
    <source>
        <dbReference type="EMBL" id="NKE59970.1"/>
    </source>
</evidence>
<keyword evidence="2" id="KW-1185">Reference proteome</keyword>
<dbReference type="EMBL" id="VSRL01000102">
    <property type="protein sequence ID" value="NKE59970.1"/>
    <property type="molecule type" value="Genomic_DNA"/>
</dbReference>
<evidence type="ECO:0000313" key="2">
    <source>
        <dbReference type="Proteomes" id="UP001515943"/>
    </source>
</evidence>
<accession>A0ABX1FM29</accession>
<organism evidence="1 2">
    <name type="scientific">Lentzea indica</name>
    <dbReference type="NCBI Taxonomy" id="2604800"/>
    <lineage>
        <taxon>Bacteria</taxon>
        <taxon>Bacillati</taxon>
        <taxon>Actinomycetota</taxon>
        <taxon>Actinomycetes</taxon>
        <taxon>Pseudonocardiales</taxon>
        <taxon>Pseudonocardiaceae</taxon>
        <taxon>Lentzea</taxon>
    </lineage>
</organism>
<reference evidence="1 2" key="1">
    <citation type="submission" date="2019-08" db="EMBL/GenBank/DDBJ databases">
        <title>Lentzea from Indian Himalayas.</title>
        <authorList>
            <person name="Mandal S."/>
            <person name="Mallick Gupta A."/>
            <person name="Maiti P.K."/>
            <person name="Sarkar J."/>
            <person name="Mandal S."/>
        </authorList>
    </citation>
    <scope>NUCLEOTIDE SEQUENCE [LARGE SCALE GENOMIC DNA]</scope>
    <source>
        <strain evidence="1 2">PSKA42</strain>
    </source>
</reference>
<comment type="caution">
    <text evidence="1">The sequence shown here is derived from an EMBL/GenBank/DDBJ whole genome shotgun (WGS) entry which is preliminary data.</text>
</comment>
<gene>
    <name evidence="1" type="ORF">FXN61_25490</name>
</gene>
<dbReference type="RefSeq" id="WP_167976627.1">
    <property type="nucleotide sequence ID" value="NZ_VSRL01000102.1"/>
</dbReference>
<protein>
    <submittedName>
        <fullName evidence="1">Uncharacterized protein</fullName>
    </submittedName>
</protein>
<name>A0ABX1FM29_9PSEU</name>
<dbReference type="Proteomes" id="UP001515943">
    <property type="component" value="Unassembled WGS sequence"/>
</dbReference>
<sequence length="220" mass="23258">MTDWSQLTHAYGTAEDIPGLLDRVATSNDSEAWDELWSALCHQGTTYPASYAALPHLAGIDDVMAVVLAGAIVADGGDEVRAEHAASVTKLLVKANELLPGADEGTYAYLLESVLAFEGLTDSADALSWGVANEEYEIECPGCGVPILILISDGVSRADDCADRPLRPADAAALDGIGRRLCETATSHGQERVARVFRHVFGQATCPACETVVTVSEQIL</sequence>
<proteinExistence type="predicted"/>